<dbReference type="Proteomes" id="UP001565243">
    <property type="component" value="Unassembled WGS sequence"/>
</dbReference>
<dbReference type="PANTHER" id="PTHR30537:SF58">
    <property type="entry name" value="HTH-TYPE TRANSCRIPTIONAL REGULATOR PERR"/>
    <property type="match status" value="1"/>
</dbReference>
<dbReference type="SUPFAM" id="SSF46785">
    <property type="entry name" value="Winged helix' DNA-binding domain"/>
    <property type="match status" value="1"/>
</dbReference>
<feature type="domain" description="HTH lysR-type" evidence="5">
    <location>
        <begin position="9"/>
        <end position="66"/>
    </location>
</feature>
<evidence type="ECO:0000256" key="1">
    <source>
        <dbReference type="ARBA" id="ARBA00009437"/>
    </source>
</evidence>
<keyword evidence="4" id="KW-0804">Transcription</keyword>
<dbReference type="InterPro" id="IPR000847">
    <property type="entry name" value="LysR_HTH_N"/>
</dbReference>
<comment type="similarity">
    <text evidence="1">Belongs to the LysR transcriptional regulatory family.</text>
</comment>
<dbReference type="InterPro" id="IPR036390">
    <property type="entry name" value="WH_DNA-bd_sf"/>
</dbReference>
<evidence type="ECO:0000256" key="4">
    <source>
        <dbReference type="ARBA" id="ARBA00023163"/>
    </source>
</evidence>
<accession>A0ABV4EBC4</accession>
<dbReference type="InterPro" id="IPR058163">
    <property type="entry name" value="LysR-type_TF_proteobact-type"/>
</dbReference>
<keyword evidence="2" id="KW-0805">Transcription regulation</keyword>
<dbReference type="Gene3D" id="3.40.190.10">
    <property type="entry name" value="Periplasmic binding protein-like II"/>
    <property type="match status" value="2"/>
</dbReference>
<dbReference type="Pfam" id="PF03466">
    <property type="entry name" value="LysR_substrate"/>
    <property type="match status" value="1"/>
</dbReference>
<name>A0ABV4EBC4_9GAMM</name>
<comment type="caution">
    <text evidence="6">The sequence shown here is derived from an EMBL/GenBank/DDBJ whole genome shotgun (WGS) entry which is preliminary data.</text>
</comment>
<dbReference type="InterPro" id="IPR036388">
    <property type="entry name" value="WH-like_DNA-bd_sf"/>
</dbReference>
<dbReference type="EMBL" id="JBGFFX010000011">
    <property type="protein sequence ID" value="MEY8772175.1"/>
    <property type="molecule type" value="Genomic_DNA"/>
</dbReference>
<dbReference type="Pfam" id="PF00126">
    <property type="entry name" value="HTH_1"/>
    <property type="match status" value="1"/>
</dbReference>
<dbReference type="SUPFAM" id="SSF53850">
    <property type="entry name" value="Periplasmic binding protein-like II"/>
    <property type="match status" value="1"/>
</dbReference>
<keyword evidence="3" id="KW-0238">DNA-binding</keyword>
<dbReference type="PROSITE" id="PS50931">
    <property type="entry name" value="HTH_LYSR"/>
    <property type="match status" value="1"/>
</dbReference>
<dbReference type="PANTHER" id="PTHR30537">
    <property type="entry name" value="HTH-TYPE TRANSCRIPTIONAL REGULATOR"/>
    <property type="match status" value="1"/>
</dbReference>
<evidence type="ECO:0000256" key="3">
    <source>
        <dbReference type="ARBA" id="ARBA00023125"/>
    </source>
</evidence>
<organism evidence="6 7">
    <name type="scientific">Erwinia aeris</name>
    <dbReference type="NCBI Taxonomy" id="3239803"/>
    <lineage>
        <taxon>Bacteria</taxon>
        <taxon>Pseudomonadati</taxon>
        <taxon>Pseudomonadota</taxon>
        <taxon>Gammaproteobacteria</taxon>
        <taxon>Enterobacterales</taxon>
        <taxon>Erwiniaceae</taxon>
        <taxon>Erwinia</taxon>
    </lineage>
</organism>
<dbReference type="Gene3D" id="1.10.10.10">
    <property type="entry name" value="Winged helix-like DNA-binding domain superfamily/Winged helix DNA-binding domain"/>
    <property type="match status" value="1"/>
</dbReference>
<dbReference type="CDD" id="cd08432">
    <property type="entry name" value="PBP2_GcdR_TrpI_HvrB_AmpR_like"/>
    <property type="match status" value="1"/>
</dbReference>
<proteinExistence type="inferred from homology"/>
<evidence type="ECO:0000259" key="5">
    <source>
        <dbReference type="PROSITE" id="PS50931"/>
    </source>
</evidence>
<gene>
    <name evidence="6" type="ORF">AB6T85_17360</name>
</gene>
<evidence type="ECO:0000313" key="7">
    <source>
        <dbReference type="Proteomes" id="UP001565243"/>
    </source>
</evidence>
<evidence type="ECO:0000313" key="6">
    <source>
        <dbReference type="EMBL" id="MEY8772175.1"/>
    </source>
</evidence>
<dbReference type="InterPro" id="IPR005119">
    <property type="entry name" value="LysR_subst-bd"/>
</dbReference>
<dbReference type="RefSeq" id="WP_253458250.1">
    <property type="nucleotide sequence ID" value="NZ_JBGFFX010000011.1"/>
</dbReference>
<sequence>MEKHADFCPSIKSLRIFEEVAHYGNVARAAEEVNITASAASHQLAKLEKELGCLLFNRSPKGMTLTLAGENYLKEISPLLLGLTQASTRLGNEKARSALRIHCAPSFGLLWLLPRLHKFRERYPAIQVTLSCSYENLSFSRDNIDIAVRHGFPDWKSLEVKTIRHEKMSVLASPDYLIKHPVATPAELINHALILSESPLIQWPQWFAAMQLAQPTKDWLFRFDRSYMSLEAARLGHGVVFESELLAAEYLRSGTLVRVFGDECSLPVNAHHLVWPRGFARFPRVSHFLQWSSEQLEASPPA</sequence>
<keyword evidence="7" id="KW-1185">Reference proteome</keyword>
<evidence type="ECO:0000256" key="2">
    <source>
        <dbReference type="ARBA" id="ARBA00023015"/>
    </source>
</evidence>
<protein>
    <submittedName>
        <fullName evidence="6">LysR substrate-binding domain-containing protein</fullName>
    </submittedName>
</protein>
<reference evidence="6 7" key="1">
    <citation type="submission" date="2024-07" db="EMBL/GenBank/DDBJ databases">
        <authorList>
            <person name="Hebao G."/>
        </authorList>
    </citation>
    <scope>NUCLEOTIDE SEQUENCE [LARGE SCALE GENOMIC DNA]</scope>
    <source>
        <strain evidence="6 7">ACCC 02193</strain>
    </source>
</reference>